<name>Q5GU53_XANOR</name>
<accession>Q5GU53</accession>
<sequence>MTRRLLRPRIQIAITPTRCVSQSKPVIAIQQAAQAAQHRAFAALLATALRGGLQHAAGHARERQRLQPDLARAGEGGQEHAFAAEKHALQTGDAAHVHVHAGVIGDHAAGVHVDALARPQLAFDNRAAGMHEHPAVAFELLHDETLAAEQAGEDLALERDAQRHATCAGQKAVFLADQLATMLGQTQCQHGARVGRGERDLGLAAAGVGEYGGEHAFASDHALAGRQQLAHQPAATALAGMRAVAEHGVHLHGGVLVHQRTGLSDGAFARVQLDFDELHIVADDAVVDLICAPGRAGKRWRRAAAALQFGQLTGRGPAIEPIAPGQRVRLALRMRAGAGVVERADTLGLSGSMEIPLRHRDNSCSVCAASLSATAAAASRVQGHVCRAWL</sequence>
<proteinExistence type="predicted"/>
<gene>
    <name evidence="1" type="ordered locus">XOO4516</name>
</gene>
<evidence type="ECO:0000313" key="1">
    <source>
        <dbReference type="EMBL" id="AAW77770.1"/>
    </source>
</evidence>
<dbReference type="KEGG" id="xoo:XOO4516"/>
<dbReference type="EMBL" id="AE013598">
    <property type="protein sequence ID" value="AAW77770.1"/>
    <property type="molecule type" value="Genomic_DNA"/>
</dbReference>
<evidence type="ECO:0000313" key="2">
    <source>
        <dbReference type="Proteomes" id="UP000006735"/>
    </source>
</evidence>
<dbReference type="AlphaFoldDB" id="Q5GU53"/>
<keyword evidence="2" id="KW-1185">Reference proteome</keyword>
<dbReference type="HOGENOM" id="CLU_668559_0_0_6"/>
<organism evidence="1 2">
    <name type="scientific">Xanthomonas oryzae pv. oryzae (strain KACC10331 / KXO85)</name>
    <dbReference type="NCBI Taxonomy" id="291331"/>
    <lineage>
        <taxon>Bacteria</taxon>
        <taxon>Pseudomonadati</taxon>
        <taxon>Pseudomonadota</taxon>
        <taxon>Gammaproteobacteria</taxon>
        <taxon>Lysobacterales</taxon>
        <taxon>Lysobacteraceae</taxon>
        <taxon>Xanthomonas</taxon>
    </lineage>
</organism>
<reference evidence="1 2" key="1">
    <citation type="journal article" date="2005" name="Nucleic Acids Res.">
        <title>The genome sequence of Xanthomonas oryzae pathovar oryzae KACC10331, the bacterial blight pathogen of rice.</title>
        <authorList>
            <person name="Lee B.M."/>
            <person name="Park Y.J."/>
            <person name="Park D.S."/>
            <person name="Kang H.W."/>
            <person name="Kim J.G."/>
            <person name="Song E.S."/>
            <person name="Park I.C."/>
            <person name="Yoon U.H."/>
            <person name="Hahn J.H."/>
            <person name="Koo B.S."/>
            <person name="Lee G.B."/>
            <person name="Kim H."/>
            <person name="Park H.S."/>
            <person name="Yoon K.O."/>
            <person name="Kim J.H."/>
            <person name="Jung C.H."/>
            <person name="Koh N.H."/>
            <person name="Seo J.S."/>
            <person name="Go S.J."/>
        </authorList>
    </citation>
    <scope>NUCLEOTIDE SEQUENCE [LARGE SCALE GENOMIC DNA]</scope>
    <source>
        <strain evidence="2">KACC10331 / KXO85</strain>
    </source>
</reference>
<dbReference type="Proteomes" id="UP000006735">
    <property type="component" value="Chromosome"/>
</dbReference>
<protein>
    <submittedName>
        <fullName evidence="1">Transcriptional regulator</fullName>
    </submittedName>
</protein>